<protein>
    <submittedName>
        <fullName evidence="3">Uncharacterized protein</fullName>
    </submittedName>
</protein>
<gene>
    <name evidence="3" type="ORF">HK097_005734</name>
</gene>
<evidence type="ECO:0000256" key="1">
    <source>
        <dbReference type="SAM" id="MobiDB-lite"/>
    </source>
</evidence>
<sequence length="202" mass="21720">MPPVHFLHTLMLLLRSSDILFTAALVLPKTHSSIHPIHPTPTTSDTLSLTTETYHPPQTILQPLNAHCGGFSPNLYICSKGLYCDYSQNHPLVADAPGTCIPDGVTRTRTWTWHDLGQMETGIIDDDDGDFEPRIGERGGIGARAVQTGVDERLSAQTGDDEPPAVQTGTADLGDGDQWGDGIDDEVWVSGFGWAGAGTDND</sequence>
<dbReference type="Proteomes" id="UP001212841">
    <property type="component" value="Unassembled WGS sequence"/>
</dbReference>
<organism evidence="3 4">
    <name type="scientific">Rhizophlyctis rosea</name>
    <dbReference type="NCBI Taxonomy" id="64517"/>
    <lineage>
        <taxon>Eukaryota</taxon>
        <taxon>Fungi</taxon>
        <taxon>Fungi incertae sedis</taxon>
        <taxon>Chytridiomycota</taxon>
        <taxon>Chytridiomycota incertae sedis</taxon>
        <taxon>Chytridiomycetes</taxon>
        <taxon>Rhizophlyctidales</taxon>
        <taxon>Rhizophlyctidaceae</taxon>
        <taxon>Rhizophlyctis</taxon>
    </lineage>
</organism>
<evidence type="ECO:0000313" key="4">
    <source>
        <dbReference type="Proteomes" id="UP001212841"/>
    </source>
</evidence>
<accession>A0AAD5X6Q7</accession>
<name>A0AAD5X6Q7_9FUNG</name>
<feature type="signal peptide" evidence="2">
    <location>
        <begin position="1"/>
        <end position="32"/>
    </location>
</feature>
<evidence type="ECO:0000256" key="2">
    <source>
        <dbReference type="SAM" id="SignalP"/>
    </source>
</evidence>
<proteinExistence type="predicted"/>
<reference evidence="3" key="1">
    <citation type="submission" date="2020-05" db="EMBL/GenBank/DDBJ databases">
        <title>Phylogenomic resolution of chytrid fungi.</title>
        <authorList>
            <person name="Stajich J.E."/>
            <person name="Amses K."/>
            <person name="Simmons R."/>
            <person name="Seto K."/>
            <person name="Myers J."/>
            <person name="Bonds A."/>
            <person name="Quandt C.A."/>
            <person name="Barry K."/>
            <person name="Liu P."/>
            <person name="Grigoriev I."/>
            <person name="Longcore J.E."/>
            <person name="James T.Y."/>
        </authorList>
    </citation>
    <scope>NUCLEOTIDE SEQUENCE</scope>
    <source>
        <strain evidence="3">JEL0318</strain>
    </source>
</reference>
<comment type="caution">
    <text evidence="3">The sequence shown here is derived from an EMBL/GenBank/DDBJ whole genome shotgun (WGS) entry which is preliminary data.</text>
</comment>
<feature type="chain" id="PRO_5042169672" evidence="2">
    <location>
        <begin position="33"/>
        <end position="202"/>
    </location>
</feature>
<keyword evidence="4" id="KW-1185">Reference proteome</keyword>
<feature type="region of interest" description="Disordered" evidence="1">
    <location>
        <begin position="154"/>
        <end position="182"/>
    </location>
</feature>
<dbReference type="AlphaFoldDB" id="A0AAD5X6Q7"/>
<dbReference type="EMBL" id="JADGJD010000269">
    <property type="protein sequence ID" value="KAJ3052747.1"/>
    <property type="molecule type" value="Genomic_DNA"/>
</dbReference>
<evidence type="ECO:0000313" key="3">
    <source>
        <dbReference type="EMBL" id="KAJ3052747.1"/>
    </source>
</evidence>
<keyword evidence="2" id="KW-0732">Signal</keyword>